<accession>A0ACC0HN45</accession>
<keyword evidence="2" id="KW-1185">Reference proteome</keyword>
<protein>
    <submittedName>
        <fullName evidence="1">Uncharacterized protein</fullName>
    </submittedName>
</protein>
<evidence type="ECO:0000313" key="1">
    <source>
        <dbReference type="EMBL" id="KAI8014449.1"/>
    </source>
</evidence>
<reference evidence="1 2" key="1">
    <citation type="journal article" date="2022" name="Plant J.">
        <title>Chromosome-level genome of Camellia lanceoleosa provides a valuable resource for understanding genome evolution and self-incompatibility.</title>
        <authorList>
            <person name="Gong W."/>
            <person name="Xiao S."/>
            <person name="Wang L."/>
            <person name="Liao Z."/>
            <person name="Chang Y."/>
            <person name="Mo W."/>
            <person name="Hu G."/>
            <person name="Li W."/>
            <person name="Zhao G."/>
            <person name="Zhu H."/>
            <person name="Hu X."/>
            <person name="Ji K."/>
            <person name="Xiang X."/>
            <person name="Song Q."/>
            <person name="Yuan D."/>
            <person name="Jin S."/>
            <person name="Zhang L."/>
        </authorList>
    </citation>
    <scope>NUCLEOTIDE SEQUENCE [LARGE SCALE GENOMIC DNA]</scope>
    <source>
        <strain evidence="1">SQ_2022a</strain>
    </source>
</reference>
<name>A0ACC0HN45_9ERIC</name>
<proteinExistence type="predicted"/>
<organism evidence="1 2">
    <name type="scientific">Camellia lanceoleosa</name>
    <dbReference type="NCBI Taxonomy" id="1840588"/>
    <lineage>
        <taxon>Eukaryota</taxon>
        <taxon>Viridiplantae</taxon>
        <taxon>Streptophyta</taxon>
        <taxon>Embryophyta</taxon>
        <taxon>Tracheophyta</taxon>
        <taxon>Spermatophyta</taxon>
        <taxon>Magnoliopsida</taxon>
        <taxon>eudicotyledons</taxon>
        <taxon>Gunneridae</taxon>
        <taxon>Pentapetalae</taxon>
        <taxon>asterids</taxon>
        <taxon>Ericales</taxon>
        <taxon>Theaceae</taxon>
        <taxon>Camellia</taxon>
    </lineage>
</organism>
<comment type="caution">
    <text evidence="1">The sequence shown here is derived from an EMBL/GenBank/DDBJ whole genome shotgun (WGS) entry which is preliminary data.</text>
</comment>
<gene>
    <name evidence="1" type="ORF">LOK49_LG05G02395</name>
</gene>
<sequence>MYVVKRDGYQETAFRQDHYSSQEAQGRHYHRTLCFSLIDCRIRRDSFSSAQQAVQRIIMQCSSLPDAISAVDYVTNRDIVGREIN</sequence>
<dbReference type="EMBL" id="CM045761">
    <property type="protein sequence ID" value="KAI8014449.1"/>
    <property type="molecule type" value="Genomic_DNA"/>
</dbReference>
<dbReference type="Proteomes" id="UP001060215">
    <property type="component" value="Chromosome 4"/>
</dbReference>
<evidence type="ECO:0000313" key="2">
    <source>
        <dbReference type="Proteomes" id="UP001060215"/>
    </source>
</evidence>